<dbReference type="AlphaFoldDB" id="A0A915HYU1"/>
<protein>
    <submittedName>
        <fullName evidence="3">Uncharacterized protein</fullName>
    </submittedName>
</protein>
<dbReference type="WBParaSite" id="nRc.2.0.1.t06742-RA">
    <property type="protein sequence ID" value="nRc.2.0.1.t06742-RA"/>
    <property type="gene ID" value="nRc.2.0.1.g06742"/>
</dbReference>
<keyword evidence="2" id="KW-1185">Reference proteome</keyword>
<dbReference type="Proteomes" id="UP000887565">
    <property type="component" value="Unplaced"/>
</dbReference>
<evidence type="ECO:0000256" key="1">
    <source>
        <dbReference type="SAM" id="MobiDB-lite"/>
    </source>
</evidence>
<evidence type="ECO:0000313" key="2">
    <source>
        <dbReference type="Proteomes" id="UP000887565"/>
    </source>
</evidence>
<organism evidence="2 3">
    <name type="scientific">Romanomermis culicivorax</name>
    <name type="common">Nematode worm</name>
    <dbReference type="NCBI Taxonomy" id="13658"/>
    <lineage>
        <taxon>Eukaryota</taxon>
        <taxon>Metazoa</taxon>
        <taxon>Ecdysozoa</taxon>
        <taxon>Nematoda</taxon>
        <taxon>Enoplea</taxon>
        <taxon>Dorylaimia</taxon>
        <taxon>Mermithida</taxon>
        <taxon>Mermithoidea</taxon>
        <taxon>Mermithidae</taxon>
        <taxon>Romanomermis</taxon>
    </lineage>
</organism>
<accession>A0A915HYU1</accession>
<feature type="region of interest" description="Disordered" evidence="1">
    <location>
        <begin position="1"/>
        <end position="32"/>
    </location>
</feature>
<reference evidence="3" key="1">
    <citation type="submission" date="2022-11" db="UniProtKB">
        <authorList>
            <consortium name="WormBaseParasite"/>
        </authorList>
    </citation>
    <scope>IDENTIFICATION</scope>
</reference>
<feature type="compositionally biased region" description="Basic and acidic residues" evidence="1">
    <location>
        <begin position="17"/>
        <end position="32"/>
    </location>
</feature>
<name>A0A915HYU1_ROMCU</name>
<evidence type="ECO:0000313" key="3">
    <source>
        <dbReference type="WBParaSite" id="nRc.2.0.1.t06742-RA"/>
    </source>
</evidence>
<proteinExistence type="predicted"/>
<sequence length="56" mass="6202">MTPVRILVVQPAQRSQQKADNHGNAGKRERDKGLQALIEEKIKVALAVGLRQKQGK</sequence>